<keyword evidence="5" id="KW-0521">NADP</keyword>
<evidence type="ECO:0000256" key="3">
    <source>
        <dbReference type="ARBA" id="ARBA00022643"/>
    </source>
</evidence>
<evidence type="ECO:0000259" key="15">
    <source>
        <dbReference type="Pfam" id="PF01207"/>
    </source>
</evidence>
<dbReference type="AlphaFoldDB" id="A0A8J5XD11"/>
<evidence type="ECO:0000256" key="9">
    <source>
        <dbReference type="ARBA" id="ARBA00038890"/>
    </source>
</evidence>
<dbReference type="OMA" id="LRFCERY"/>
<feature type="compositionally biased region" description="Basic and acidic residues" evidence="14">
    <location>
        <begin position="389"/>
        <end position="407"/>
    </location>
</feature>
<keyword evidence="7" id="KW-0520">NAD</keyword>
<evidence type="ECO:0000313" key="17">
    <source>
        <dbReference type="Proteomes" id="UP000751190"/>
    </source>
</evidence>
<dbReference type="EMBL" id="JAGTXO010000031">
    <property type="protein sequence ID" value="KAG8460590.1"/>
    <property type="molecule type" value="Genomic_DNA"/>
</dbReference>
<keyword evidence="3" id="KW-0288">FMN</keyword>
<organism evidence="16 17">
    <name type="scientific">Diacronema lutheri</name>
    <name type="common">Unicellular marine alga</name>
    <name type="synonym">Monochrysis lutheri</name>
    <dbReference type="NCBI Taxonomy" id="2081491"/>
    <lineage>
        <taxon>Eukaryota</taxon>
        <taxon>Haptista</taxon>
        <taxon>Haptophyta</taxon>
        <taxon>Pavlovophyceae</taxon>
        <taxon>Pavlovales</taxon>
        <taxon>Pavlovaceae</taxon>
        <taxon>Diacronema</taxon>
    </lineage>
</organism>
<proteinExistence type="inferred from homology"/>
<evidence type="ECO:0000256" key="12">
    <source>
        <dbReference type="ARBA" id="ARBA00048934"/>
    </source>
</evidence>
<evidence type="ECO:0000256" key="5">
    <source>
        <dbReference type="ARBA" id="ARBA00022857"/>
    </source>
</evidence>
<evidence type="ECO:0000256" key="11">
    <source>
        <dbReference type="ARBA" id="ARBA00047652"/>
    </source>
</evidence>
<name>A0A8J5XD11_DIALT</name>
<evidence type="ECO:0000256" key="2">
    <source>
        <dbReference type="ARBA" id="ARBA00022630"/>
    </source>
</evidence>
<dbReference type="PANTHER" id="PTHR11082:SF5">
    <property type="entry name" value="TRNA-DIHYDROURIDINE(16_17) SYNTHASE [NAD(P)(+)]-LIKE"/>
    <property type="match status" value="1"/>
</dbReference>
<evidence type="ECO:0000256" key="1">
    <source>
        <dbReference type="ARBA" id="ARBA00001917"/>
    </source>
</evidence>
<keyword evidence="17" id="KW-1185">Reference proteome</keyword>
<dbReference type="CDD" id="cd02801">
    <property type="entry name" value="DUS_like_FMN"/>
    <property type="match status" value="1"/>
</dbReference>
<dbReference type="Gene3D" id="3.20.20.70">
    <property type="entry name" value="Aldolase class I"/>
    <property type="match status" value="1"/>
</dbReference>
<dbReference type="EC" id="1.3.1.88" evidence="9"/>
<evidence type="ECO:0000313" key="16">
    <source>
        <dbReference type="EMBL" id="KAG8460590.1"/>
    </source>
</evidence>
<dbReference type="PROSITE" id="PS01136">
    <property type="entry name" value="UPF0034"/>
    <property type="match status" value="1"/>
</dbReference>
<comment type="catalytic activity">
    <reaction evidence="13">
        <text>5,6-dihydrouridine(17) in tRNA + NADP(+) = uridine(17) in tRNA + NADPH + H(+)</text>
        <dbReference type="Rhea" id="RHEA:53368"/>
        <dbReference type="Rhea" id="RHEA-COMP:13541"/>
        <dbReference type="Rhea" id="RHEA-COMP:13542"/>
        <dbReference type="ChEBI" id="CHEBI:15378"/>
        <dbReference type="ChEBI" id="CHEBI:57783"/>
        <dbReference type="ChEBI" id="CHEBI:58349"/>
        <dbReference type="ChEBI" id="CHEBI:65315"/>
        <dbReference type="ChEBI" id="CHEBI:74443"/>
        <dbReference type="EC" id="1.3.1.88"/>
    </reaction>
    <physiologicalReaction direction="right-to-left" evidence="13">
        <dbReference type="Rhea" id="RHEA:53370"/>
    </physiologicalReaction>
</comment>
<comment type="catalytic activity">
    <reaction evidence="12">
        <text>5,6-dihydrouridine(16) in tRNA + NAD(+) = uridine(16) in tRNA + NADH + H(+)</text>
        <dbReference type="Rhea" id="RHEA:53380"/>
        <dbReference type="Rhea" id="RHEA-COMP:13543"/>
        <dbReference type="Rhea" id="RHEA-COMP:13544"/>
        <dbReference type="ChEBI" id="CHEBI:15378"/>
        <dbReference type="ChEBI" id="CHEBI:57540"/>
        <dbReference type="ChEBI" id="CHEBI:57945"/>
        <dbReference type="ChEBI" id="CHEBI:65315"/>
        <dbReference type="ChEBI" id="CHEBI:74443"/>
        <dbReference type="EC" id="1.3.1.88"/>
    </reaction>
    <physiologicalReaction direction="right-to-left" evidence="12">
        <dbReference type="Rhea" id="RHEA:53382"/>
    </physiologicalReaction>
</comment>
<dbReference type="InterPro" id="IPR018517">
    <property type="entry name" value="tRNA_hU_synthase_CS"/>
</dbReference>
<evidence type="ECO:0000256" key="7">
    <source>
        <dbReference type="ARBA" id="ARBA00023027"/>
    </source>
</evidence>
<dbReference type="InterPro" id="IPR013785">
    <property type="entry name" value="Aldolase_TIM"/>
</dbReference>
<evidence type="ECO:0000256" key="10">
    <source>
        <dbReference type="ARBA" id="ARBA00047287"/>
    </source>
</evidence>
<dbReference type="InterPro" id="IPR035587">
    <property type="entry name" value="DUS-like_FMN-bd"/>
</dbReference>
<dbReference type="SUPFAM" id="SSF51395">
    <property type="entry name" value="FMN-linked oxidoreductases"/>
    <property type="match status" value="1"/>
</dbReference>
<comment type="catalytic activity">
    <reaction evidence="11">
        <text>5,6-dihydrouridine(16) in tRNA + NADP(+) = uridine(16) in tRNA + NADPH + H(+)</text>
        <dbReference type="Rhea" id="RHEA:53376"/>
        <dbReference type="Rhea" id="RHEA-COMP:13543"/>
        <dbReference type="Rhea" id="RHEA-COMP:13544"/>
        <dbReference type="ChEBI" id="CHEBI:15378"/>
        <dbReference type="ChEBI" id="CHEBI:57783"/>
        <dbReference type="ChEBI" id="CHEBI:58349"/>
        <dbReference type="ChEBI" id="CHEBI:65315"/>
        <dbReference type="ChEBI" id="CHEBI:74443"/>
        <dbReference type="EC" id="1.3.1.88"/>
    </reaction>
    <physiologicalReaction direction="right-to-left" evidence="11">
        <dbReference type="Rhea" id="RHEA:53378"/>
    </physiologicalReaction>
</comment>
<gene>
    <name evidence="16" type="ORF">KFE25_011365</name>
</gene>
<protein>
    <recommendedName>
        <fullName evidence="9">tRNA-dihydrouridine(16/17) synthase [NAD(P)(+)]</fullName>
        <ecNumber evidence="9">1.3.1.88</ecNumber>
    </recommendedName>
</protein>
<evidence type="ECO:0000256" key="14">
    <source>
        <dbReference type="SAM" id="MobiDB-lite"/>
    </source>
</evidence>
<accession>A0A8J5XD11</accession>
<dbReference type="GO" id="GO:0050660">
    <property type="term" value="F:flavin adenine dinucleotide binding"/>
    <property type="evidence" value="ECO:0007669"/>
    <property type="project" value="InterPro"/>
</dbReference>
<evidence type="ECO:0000256" key="8">
    <source>
        <dbReference type="ARBA" id="ARBA00038313"/>
    </source>
</evidence>
<dbReference type="Pfam" id="PF01207">
    <property type="entry name" value="Dus"/>
    <property type="match status" value="1"/>
</dbReference>
<evidence type="ECO:0000256" key="6">
    <source>
        <dbReference type="ARBA" id="ARBA00023002"/>
    </source>
</evidence>
<comment type="caution">
    <text evidence="16">The sequence shown here is derived from an EMBL/GenBank/DDBJ whole genome shotgun (WGS) entry which is preliminary data.</text>
</comment>
<comment type="similarity">
    <text evidence="8">Belongs to the Dus family. Dus1 subfamily.</text>
</comment>
<reference evidence="16" key="1">
    <citation type="submission" date="2021-05" db="EMBL/GenBank/DDBJ databases">
        <title>The genome of the haptophyte Pavlova lutheri (Diacronema luteri, Pavlovales) - a model for lipid biosynthesis in eukaryotic algae.</title>
        <authorList>
            <person name="Hulatt C.J."/>
            <person name="Posewitz M.C."/>
        </authorList>
    </citation>
    <scope>NUCLEOTIDE SEQUENCE</scope>
    <source>
        <strain evidence="16">NIVA-4/92</strain>
    </source>
</reference>
<keyword evidence="2" id="KW-0285">Flavoprotein</keyword>
<feature type="domain" description="DUS-like FMN-binding" evidence="15">
    <location>
        <begin position="29"/>
        <end position="288"/>
    </location>
</feature>
<dbReference type="OrthoDB" id="272303at2759"/>
<evidence type="ECO:0000256" key="4">
    <source>
        <dbReference type="ARBA" id="ARBA00022694"/>
    </source>
</evidence>
<feature type="region of interest" description="Disordered" evidence="14">
    <location>
        <begin position="375"/>
        <end position="415"/>
    </location>
</feature>
<sequence length="415" mass="44471">MATGADHAAHVARARAWWDALGPGPKYAVGPMVDHSELPFRLLCRRHGATLAYTPMLHAAQFATSRKVRARAFDGWPAAPSAAPGGADRPLLVQFAGCDAATILAAARHVEGCVDGVDLNFGCPQRIAHRGAYGAFLLERDWEWLVGLVREVACGLRVPLSVKLRLVMDERGEPSTARTVELCTRLERAGVALIALHGRTRLQINRLQRAADWAAIAAVKRALAIPLLANGGIYTRADVVACLRATGADGVMAAEGLLEDPALFGTAEVARELLAAEYLQLAREHPPNSLRPVRAHLFELLHADVGAHPRLCARLRAARSFEQLEEGAAELIAARAARRRGLAGVRDGIEGSWYHRHRALQASDGTELEEGCAAEAGPGAGLEAETETVGERESERDACGAPHREEASECGVQVD</sequence>
<comment type="catalytic activity">
    <reaction evidence="10">
        <text>5,6-dihydrouridine(17) in tRNA + NAD(+) = uridine(17) in tRNA + NADH + H(+)</text>
        <dbReference type="Rhea" id="RHEA:53372"/>
        <dbReference type="Rhea" id="RHEA-COMP:13541"/>
        <dbReference type="Rhea" id="RHEA-COMP:13542"/>
        <dbReference type="ChEBI" id="CHEBI:15378"/>
        <dbReference type="ChEBI" id="CHEBI:57540"/>
        <dbReference type="ChEBI" id="CHEBI:57945"/>
        <dbReference type="ChEBI" id="CHEBI:65315"/>
        <dbReference type="ChEBI" id="CHEBI:74443"/>
        <dbReference type="EC" id="1.3.1.88"/>
    </reaction>
    <physiologicalReaction direction="right-to-left" evidence="10">
        <dbReference type="Rhea" id="RHEA:53374"/>
    </physiologicalReaction>
</comment>
<dbReference type="PANTHER" id="PTHR11082">
    <property type="entry name" value="TRNA-DIHYDROURIDINE SYNTHASE"/>
    <property type="match status" value="1"/>
</dbReference>
<dbReference type="GO" id="GO:0017150">
    <property type="term" value="F:tRNA dihydrouridine synthase activity"/>
    <property type="evidence" value="ECO:0007669"/>
    <property type="project" value="InterPro"/>
</dbReference>
<keyword evidence="4" id="KW-0819">tRNA processing</keyword>
<dbReference type="Proteomes" id="UP000751190">
    <property type="component" value="Unassembled WGS sequence"/>
</dbReference>
<evidence type="ECO:0000256" key="13">
    <source>
        <dbReference type="ARBA" id="ARBA00049467"/>
    </source>
</evidence>
<keyword evidence="6" id="KW-0560">Oxidoreductase</keyword>
<comment type="cofactor">
    <cofactor evidence="1">
        <name>FMN</name>
        <dbReference type="ChEBI" id="CHEBI:58210"/>
    </cofactor>
</comment>